<keyword evidence="5" id="KW-1185">Reference proteome</keyword>
<keyword evidence="1" id="KW-0677">Repeat</keyword>
<feature type="repeat" description="ANK" evidence="3">
    <location>
        <begin position="5"/>
        <end position="37"/>
    </location>
</feature>
<feature type="repeat" description="ANK" evidence="3">
    <location>
        <begin position="38"/>
        <end position="63"/>
    </location>
</feature>
<protein>
    <submittedName>
        <fullName evidence="4">Ankyrin repeat-containing domain protein</fullName>
    </submittedName>
</protein>
<reference evidence="5" key="1">
    <citation type="journal article" date="2018" name="Nat. Microbiol.">
        <title>Leveraging single-cell genomics to expand the fungal tree of life.</title>
        <authorList>
            <person name="Ahrendt S.R."/>
            <person name="Quandt C.A."/>
            <person name="Ciobanu D."/>
            <person name="Clum A."/>
            <person name="Salamov A."/>
            <person name="Andreopoulos B."/>
            <person name="Cheng J.F."/>
            <person name="Woyke T."/>
            <person name="Pelin A."/>
            <person name="Henrissat B."/>
            <person name="Reynolds N.K."/>
            <person name="Benny G.L."/>
            <person name="Smith M.E."/>
            <person name="James T.Y."/>
            <person name="Grigoriev I.V."/>
        </authorList>
    </citation>
    <scope>NUCLEOTIDE SEQUENCE [LARGE SCALE GENOMIC DNA]</scope>
    <source>
        <strain evidence="5">RSA 468</strain>
    </source>
</reference>
<dbReference type="PROSITE" id="PS50297">
    <property type="entry name" value="ANK_REP_REGION"/>
    <property type="match status" value="1"/>
</dbReference>
<evidence type="ECO:0000256" key="2">
    <source>
        <dbReference type="ARBA" id="ARBA00023043"/>
    </source>
</evidence>
<dbReference type="EMBL" id="ML002683">
    <property type="protein sequence ID" value="RKP36279.1"/>
    <property type="molecule type" value="Genomic_DNA"/>
</dbReference>
<dbReference type="PANTHER" id="PTHR24198">
    <property type="entry name" value="ANKYRIN REPEAT AND PROTEIN KINASE DOMAIN-CONTAINING PROTEIN"/>
    <property type="match status" value="1"/>
</dbReference>
<feature type="non-terminal residue" evidence="4">
    <location>
        <position position="63"/>
    </location>
</feature>
<dbReference type="STRING" id="215637.A0A4V1J4P5"/>
<proteinExistence type="predicted"/>
<dbReference type="Gene3D" id="1.25.40.20">
    <property type="entry name" value="Ankyrin repeat-containing domain"/>
    <property type="match status" value="1"/>
</dbReference>
<dbReference type="PROSITE" id="PS50088">
    <property type="entry name" value="ANK_REPEAT"/>
    <property type="match status" value="2"/>
</dbReference>
<dbReference type="SMART" id="SM00248">
    <property type="entry name" value="ANK"/>
    <property type="match status" value="2"/>
</dbReference>
<evidence type="ECO:0000313" key="4">
    <source>
        <dbReference type="EMBL" id="RKP36279.1"/>
    </source>
</evidence>
<dbReference type="Proteomes" id="UP000268162">
    <property type="component" value="Unassembled WGS sequence"/>
</dbReference>
<gene>
    <name evidence="4" type="ORF">BJ085DRAFT_783</name>
</gene>
<organism evidence="4 5">
    <name type="scientific">Dimargaris cristalligena</name>
    <dbReference type="NCBI Taxonomy" id="215637"/>
    <lineage>
        <taxon>Eukaryota</taxon>
        <taxon>Fungi</taxon>
        <taxon>Fungi incertae sedis</taxon>
        <taxon>Zoopagomycota</taxon>
        <taxon>Kickxellomycotina</taxon>
        <taxon>Dimargaritomycetes</taxon>
        <taxon>Dimargaritales</taxon>
        <taxon>Dimargaritaceae</taxon>
        <taxon>Dimargaris</taxon>
    </lineage>
</organism>
<dbReference type="Pfam" id="PF13637">
    <property type="entry name" value="Ank_4"/>
    <property type="match status" value="1"/>
</dbReference>
<sequence>LHDKTNQTLLHAAAILGMAKLTQFLLDHGIKGDVQDGNGMTALHFASWVGHVEVVRVLLDAGV</sequence>
<evidence type="ECO:0000256" key="3">
    <source>
        <dbReference type="PROSITE-ProRule" id="PRU00023"/>
    </source>
</evidence>
<accession>A0A4V1J4P5</accession>
<keyword evidence="2 3" id="KW-0040">ANK repeat</keyword>
<dbReference type="InterPro" id="IPR036770">
    <property type="entry name" value="Ankyrin_rpt-contain_sf"/>
</dbReference>
<evidence type="ECO:0000313" key="5">
    <source>
        <dbReference type="Proteomes" id="UP000268162"/>
    </source>
</evidence>
<evidence type="ECO:0000256" key="1">
    <source>
        <dbReference type="ARBA" id="ARBA00022737"/>
    </source>
</evidence>
<dbReference type="PANTHER" id="PTHR24198:SF165">
    <property type="entry name" value="ANKYRIN REPEAT-CONTAINING PROTEIN-RELATED"/>
    <property type="match status" value="1"/>
</dbReference>
<dbReference type="SUPFAM" id="SSF48403">
    <property type="entry name" value="Ankyrin repeat"/>
    <property type="match status" value="1"/>
</dbReference>
<feature type="non-terminal residue" evidence="4">
    <location>
        <position position="1"/>
    </location>
</feature>
<dbReference type="InterPro" id="IPR002110">
    <property type="entry name" value="Ankyrin_rpt"/>
</dbReference>
<dbReference type="AlphaFoldDB" id="A0A4V1J4P5"/>
<name>A0A4V1J4P5_9FUNG</name>